<dbReference type="CDD" id="cd03444">
    <property type="entry name" value="Thioesterase_II_repeat1"/>
    <property type="match status" value="1"/>
</dbReference>
<reference evidence="3" key="2">
    <citation type="submission" date="2017-01" db="EMBL/GenBank/DDBJ databases">
        <authorList>
            <person name="Mah S.A."/>
            <person name="Swanson W.J."/>
            <person name="Moy G.W."/>
            <person name="Vacquier V.D."/>
        </authorList>
    </citation>
    <scope>NUCLEOTIDE SEQUENCE [LARGE SCALE GENOMIC DNA]</scope>
    <source>
        <strain evidence="3">COL-18-3</strain>
    </source>
</reference>
<comment type="caution">
    <text evidence="3">The sequence shown here is derived from an EMBL/GenBank/DDBJ whole genome shotgun (WGS) entry which is preliminary data.</text>
</comment>
<dbReference type="PANTHER" id="PTHR11066">
    <property type="entry name" value="ACYL-COA THIOESTERASE"/>
    <property type="match status" value="1"/>
</dbReference>
<dbReference type="EMBL" id="LSSK01000884">
    <property type="protein sequence ID" value="OMH81502.1"/>
    <property type="molecule type" value="Genomic_DNA"/>
</dbReference>
<gene>
    <name evidence="3" type="ORF">AX774_g2436</name>
    <name evidence="2" type="ORF">AX774_g5039</name>
</gene>
<dbReference type="GO" id="GO:0009062">
    <property type="term" value="P:fatty acid catabolic process"/>
    <property type="evidence" value="ECO:0007669"/>
    <property type="project" value="TreeGrafter"/>
</dbReference>
<sequence>MPFGINENFDLHPAKAASNGIRTIFEIENQNSFQVASSIPDSVTIDCKYVKQSPDAHYDDLHLHNPQSTSPNLLWWYKAKGDLASQSPLLNQCAMAYHSDYQLVTAAVMPHGIGSITEHDYLGRMVSLDHSIWFHAPLRGDEWLLYHMDSHRASGGKALITGKLYNRNGVLVASVAQEGLFRGVSSLVKHNRQKYIASEIPKLYTQ</sequence>
<evidence type="ECO:0000313" key="3">
    <source>
        <dbReference type="EMBL" id="OMH84050.1"/>
    </source>
</evidence>
<dbReference type="GO" id="GO:0005782">
    <property type="term" value="C:peroxisomal matrix"/>
    <property type="evidence" value="ECO:0007669"/>
    <property type="project" value="TreeGrafter"/>
</dbReference>
<dbReference type="Pfam" id="PF02551">
    <property type="entry name" value="Acyl_CoA_thio"/>
    <property type="match status" value="1"/>
</dbReference>
<protein>
    <submittedName>
        <fullName evidence="3">Acyl-coenzyme A thioesterase 8</fullName>
    </submittedName>
</protein>
<keyword evidence="4" id="KW-1185">Reference proteome</keyword>
<proteinExistence type="predicted"/>
<organism evidence="3 4">
    <name type="scientific">Zancudomyces culisetae</name>
    <name type="common">Gut fungus</name>
    <name type="synonym">Smittium culisetae</name>
    <dbReference type="NCBI Taxonomy" id="1213189"/>
    <lineage>
        <taxon>Eukaryota</taxon>
        <taxon>Fungi</taxon>
        <taxon>Fungi incertae sedis</taxon>
        <taxon>Zoopagomycota</taxon>
        <taxon>Kickxellomycotina</taxon>
        <taxon>Harpellomycetes</taxon>
        <taxon>Harpellales</taxon>
        <taxon>Legeriomycetaceae</taxon>
        <taxon>Zancudomyces</taxon>
    </lineage>
</organism>
<reference evidence="4" key="1">
    <citation type="submission" date="2017-01" db="EMBL/GenBank/DDBJ databases">
        <authorList>
            <person name="Wang Y."/>
            <person name="White M."/>
            <person name="Kvist S."/>
            <person name="Moncalvo J.-M."/>
        </authorList>
    </citation>
    <scope>NUCLEOTIDE SEQUENCE [LARGE SCALE GENOMIC DNA]</scope>
    <source>
        <strain evidence="4">COL-18-3</strain>
    </source>
</reference>
<dbReference type="InterPro" id="IPR029069">
    <property type="entry name" value="HotDog_dom_sf"/>
</dbReference>
<dbReference type="Proteomes" id="UP000188320">
    <property type="component" value="Unassembled WGS sequence"/>
</dbReference>
<evidence type="ECO:0000313" key="2">
    <source>
        <dbReference type="EMBL" id="OMH81502.1"/>
    </source>
</evidence>
<dbReference type="SUPFAM" id="SSF54637">
    <property type="entry name" value="Thioesterase/thiol ester dehydrase-isomerase"/>
    <property type="match status" value="1"/>
</dbReference>
<dbReference type="AlphaFoldDB" id="A0A1R1PSV6"/>
<dbReference type="GO" id="GO:0006637">
    <property type="term" value="P:acyl-CoA metabolic process"/>
    <property type="evidence" value="ECO:0007669"/>
    <property type="project" value="InterPro"/>
</dbReference>
<dbReference type="Gene3D" id="3.10.129.10">
    <property type="entry name" value="Hotdog Thioesterase"/>
    <property type="match status" value="1"/>
</dbReference>
<dbReference type="EMBL" id="LSSK01000261">
    <property type="protein sequence ID" value="OMH84050.1"/>
    <property type="molecule type" value="Genomic_DNA"/>
</dbReference>
<accession>A0A1R1PSV6</accession>
<dbReference type="PANTHER" id="PTHR11066:SF34">
    <property type="entry name" value="ACYL-COENZYME A THIOESTERASE 8"/>
    <property type="match status" value="1"/>
</dbReference>
<dbReference type="OrthoDB" id="68328at2759"/>
<dbReference type="InterPro" id="IPR003703">
    <property type="entry name" value="Acyl_CoA_thio"/>
</dbReference>
<name>A0A1R1PSV6_ZANCU</name>
<dbReference type="InterPro" id="IPR025652">
    <property type="entry name" value="TesB_C"/>
</dbReference>
<evidence type="ECO:0000313" key="4">
    <source>
        <dbReference type="Proteomes" id="UP000188320"/>
    </source>
</evidence>
<feature type="domain" description="Acyl-CoA thioesterase 2 C-terminal" evidence="1">
    <location>
        <begin position="75"/>
        <end position="180"/>
    </location>
</feature>
<dbReference type="GO" id="GO:0047617">
    <property type="term" value="F:fatty acyl-CoA hydrolase activity"/>
    <property type="evidence" value="ECO:0007669"/>
    <property type="project" value="InterPro"/>
</dbReference>
<evidence type="ECO:0000259" key="1">
    <source>
        <dbReference type="Pfam" id="PF02551"/>
    </source>
</evidence>